<proteinExistence type="predicted"/>
<evidence type="ECO:0000256" key="2">
    <source>
        <dbReference type="ARBA" id="ARBA00022679"/>
    </source>
</evidence>
<gene>
    <name evidence="4" type="primary">egtD</name>
    <name evidence="4" type="ORF">Mal48_09210</name>
</gene>
<evidence type="ECO:0000256" key="1">
    <source>
        <dbReference type="ARBA" id="ARBA00022603"/>
    </source>
</evidence>
<dbReference type="PANTHER" id="PTHR43397">
    <property type="entry name" value="ERGOTHIONEINE BIOSYNTHESIS PROTEIN 1"/>
    <property type="match status" value="1"/>
</dbReference>
<evidence type="ECO:0000313" key="5">
    <source>
        <dbReference type="Proteomes" id="UP000315724"/>
    </source>
</evidence>
<dbReference type="InterPro" id="IPR051128">
    <property type="entry name" value="EgtD_Methyltrsf_superfamily"/>
</dbReference>
<sequence length="321" mass="35966">MSSTAICDNVSTSSFLTDVLRGLSQTEKTLPSKYFYDEAGSRLFENICELEEYYLTRTELSLMQLHAQEMSDAIGPDHVVLELGSGSSLKTQLLLKAMQRPAAYVPFDISQSALNEAVARLEQDFPSLNIAPVCGDFMSEIQLPSKLADHRGVVTYFPGSTIGNLNHKNAVALLERIRRVNAESDLLIGIDLEKDRQILLDAYNDSEGVTAAFNLNLLKRINNELNADFDLNQFRHQAVYNEQAHRIEMQLVSQVQQQVTIGEQVIEFAANETICTEHSHKYTIERFEELAAEAGFKVANSWIDEKDWFAVLLLTPAEATS</sequence>
<dbReference type="PANTHER" id="PTHR43397:SF1">
    <property type="entry name" value="ERGOTHIONEINE BIOSYNTHESIS PROTEIN 1"/>
    <property type="match status" value="1"/>
</dbReference>
<dbReference type="KEGG" id="tpol:Mal48_09210"/>
<dbReference type="Proteomes" id="UP000315724">
    <property type="component" value="Chromosome"/>
</dbReference>
<dbReference type="GO" id="GO:0032259">
    <property type="term" value="P:methylation"/>
    <property type="evidence" value="ECO:0007669"/>
    <property type="project" value="UniProtKB-KW"/>
</dbReference>
<reference evidence="4 5" key="1">
    <citation type="submission" date="2019-02" db="EMBL/GenBank/DDBJ databases">
        <title>Deep-cultivation of Planctomycetes and their phenomic and genomic characterization uncovers novel biology.</title>
        <authorList>
            <person name="Wiegand S."/>
            <person name="Jogler M."/>
            <person name="Boedeker C."/>
            <person name="Pinto D."/>
            <person name="Vollmers J."/>
            <person name="Rivas-Marin E."/>
            <person name="Kohn T."/>
            <person name="Peeters S.H."/>
            <person name="Heuer A."/>
            <person name="Rast P."/>
            <person name="Oberbeckmann S."/>
            <person name="Bunk B."/>
            <person name="Jeske O."/>
            <person name="Meyerdierks A."/>
            <person name="Storesund J.E."/>
            <person name="Kallscheuer N."/>
            <person name="Luecker S."/>
            <person name="Lage O.M."/>
            <person name="Pohl T."/>
            <person name="Merkel B.J."/>
            <person name="Hornburger P."/>
            <person name="Mueller R.-W."/>
            <person name="Bruemmer F."/>
            <person name="Labrenz M."/>
            <person name="Spormann A.M."/>
            <person name="Op den Camp H."/>
            <person name="Overmann J."/>
            <person name="Amann R."/>
            <person name="Jetten M.S.M."/>
            <person name="Mascher T."/>
            <person name="Medema M.H."/>
            <person name="Devos D.P."/>
            <person name="Kaster A.-K."/>
            <person name="Ovreas L."/>
            <person name="Rohde M."/>
            <person name="Galperin M.Y."/>
            <person name="Jogler C."/>
        </authorList>
    </citation>
    <scope>NUCLEOTIDE SEQUENCE [LARGE SCALE GENOMIC DNA]</scope>
    <source>
        <strain evidence="4 5">Mal48</strain>
    </source>
</reference>
<dbReference type="NCBIfam" id="TIGR03438">
    <property type="entry name" value="egtD_ergothio"/>
    <property type="match status" value="1"/>
</dbReference>
<name>A0A517QJ83_9PLAN</name>
<protein>
    <submittedName>
        <fullName evidence="4">Histidine-specific methyltransferase EgtD</fullName>
        <ecNumber evidence="4">2.1.1.44</ecNumber>
    </submittedName>
</protein>
<dbReference type="InterPro" id="IPR035094">
    <property type="entry name" value="EgtD"/>
</dbReference>
<dbReference type="AlphaFoldDB" id="A0A517QJ83"/>
<keyword evidence="1 4" id="KW-0489">Methyltransferase</keyword>
<dbReference type="RefSeq" id="WP_145196453.1">
    <property type="nucleotide sequence ID" value="NZ_CP036267.1"/>
</dbReference>
<accession>A0A517QJ83</accession>
<dbReference type="Gene3D" id="3.40.50.150">
    <property type="entry name" value="Vaccinia Virus protein VP39"/>
    <property type="match status" value="1"/>
</dbReference>
<organism evidence="4 5">
    <name type="scientific">Thalassoglobus polymorphus</name>
    <dbReference type="NCBI Taxonomy" id="2527994"/>
    <lineage>
        <taxon>Bacteria</taxon>
        <taxon>Pseudomonadati</taxon>
        <taxon>Planctomycetota</taxon>
        <taxon>Planctomycetia</taxon>
        <taxon>Planctomycetales</taxon>
        <taxon>Planctomycetaceae</taxon>
        <taxon>Thalassoglobus</taxon>
    </lineage>
</organism>
<dbReference type="InterPro" id="IPR029063">
    <property type="entry name" value="SAM-dependent_MTases_sf"/>
</dbReference>
<dbReference type="SUPFAM" id="SSF53335">
    <property type="entry name" value="S-adenosyl-L-methionine-dependent methyltransferases"/>
    <property type="match status" value="1"/>
</dbReference>
<keyword evidence="2 4" id="KW-0808">Transferase</keyword>
<evidence type="ECO:0000313" key="4">
    <source>
        <dbReference type="EMBL" id="QDT31686.1"/>
    </source>
</evidence>
<evidence type="ECO:0000259" key="3">
    <source>
        <dbReference type="Pfam" id="PF10017"/>
    </source>
</evidence>
<dbReference type="Pfam" id="PF10017">
    <property type="entry name" value="Methyltransf_33"/>
    <property type="match status" value="1"/>
</dbReference>
<dbReference type="EC" id="2.1.1.44" evidence="4"/>
<dbReference type="InterPro" id="IPR017804">
    <property type="entry name" value="MeTrfase_EgtD-like"/>
</dbReference>
<dbReference type="OrthoDB" id="5289726at2"/>
<dbReference type="InterPro" id="IPR019257">
    <property type="entry name" value="MeTrfase_dom"/>
</dbReference>
<dbReference type="PIRSF" id="PIRSF018005">
    <property type="entry name" value="UCP018005"/>
    <property type="match status" value="1"/>
</dbReference>
<dbReference type="GO" id="GO:0052706">
    <property type="term" value="F:L-histidine N(alpha)-methyltransferase activity"/>
    <property type="evidence" value="ECO:0007669"/>
    <property type="project" value="UniProtKB-EC"/>
</dbReference>
<feature type="domain" description="Histidine-specific methyltransferase SAM-dependent" evidence="3">
    <location>
        <begin position="17"/>
        <end position="315"/>
    </location>
</feature>
<dbReference type="EMBL" id="CP036267">
    <property type="protein sequence ID" value="QDT31686.1"/>
    <property type="molecule type" value="Genomic_DNA"/>
</dbReference>
<keyword evidence="5" id="KW-1185">Reference proteome</keyword>